<dbReference type="InterPro" id="IPR037522">
    <property type="entry name" value="HD_GYP_dom"/>
</dbReference>
<keyword evidence="3" id="KW-1185">Reference proteome</keyword>
<evidence type="ECO:0000259" key="1">
    <source>
        <dbReference type="PROSITE" id="PS51832"/>
    </source>
</evidence>
<evidence type="ECO:0000313" key="2">
    <source>
        <dbReference type="EMBL" id="MBC5715209.1"/>
    </source>
</evidence>
<proteinExistence type="predicted"/>
<dbReference type="Gene3D" id="1.10.3210.10">
    <property type="entry name" value="Hypothetical protein af1432"/>
    <property type="match status" value="1"/>
</dbReference>
<dbReference type="SUPFAM" id="SSF109604">
    <property type="entry name" value="HD-domain/PDEase-like"/>
    <property type="match status" value="1"/>
</dbReference>
<sequence length="347" mass="40387">MKTKKVESLQENEILALPVCTEEGEVLLPKGTELKREYMDILISLNIAEIQIEDKYSSYEQPTWLITETEKETNLNRIQKLLENHIYKERASLRSVKDLAFDLVEYTNKMDLDKVYDMLYQKTNLYEHTLRVTILSLLTARKLKLSKGQLYAITVGALLHDLGLRYITVSYIDRDLTLLSPEEMFEYKKHTILAYTVLDGKEDWLPEISKEMILSHHEKSDGSGFPLKQKNQKMECKILQLCDTFDCLISGMECRRYPIDQVIEYFLVKSENKYDKKAMTALFSMIAKYPVGTEVELTNGKYGIVKKQTKYPEFPVIMELTEADGKIMGEKVFDLECEQNNGIYRML</sequence>
<accession>A0A923RWF3</accession>
<evidence type="ECO:0000313" key="3">
    <source>
        <dbReference type="Proteomes" id="UP000606720"/>
    </source>
</evidence>
<feature type="domain" description="HD-GYP" evidence="1">
    <location>
        <begin position="103"/>
        <end position="299"/>
    </location>
</feature>
<dbReference type="Pfam" id="PF13487">
    <property type="entry name" value="HD_5"/>
    <property type="match status" value="1"/>
</dbReference>
<gene>
    <name evidence="2" type="ORF">H8S17_13535</name>
</gene>
<dbReference type="InterPro" id="IPR003607">
    <property type="entry name" value="HD/PDEase_dom"/>
</dbReference>
<dbReference type="PROSITE" id="PS51832">
    <property type="entry name" value="HD_GYP"/>
    <property type="match status" value="1"/>
</dbReference>
<dbReference type="AlphaFoldDB" id="A0A923RWF3"/>
<dbReference type="PANTHER" id="PTHR43155">
    <property type="entry name" value="CYCLIC DI-GMP PHOSPHODIESTERASE PA4108-RELATED"/>
    <property type="match status" value="1"/>
</dbReference>
<dbReference type="Proteomes" id="UP000606720">
    <property type="component" value="Unassembled WGS sequence"/>
</dbReference>
<dbReference type="CDD" id="cd00077">
    <property type="entry name" value="HDc"/>
    <property type="match status" value="1"/>
</dbReference>
<dbReference type="RefSeq" id="WP_186867627.1">
    <property type="nucleotide sequence ID" value="NZ_JACOPH010000015.1"/>
</dbReference>
<name>A0A923RWF3_9FIRM</name>
<dbReference type="PANTHER" id="PTHR43155:SF2">
    <property type="entry name" value="CYCLIC DI-GMP PHOSPHODIESTERASE PA4108"/>
    <property type="match status" value="1"/>
</dbReference>
<organism evidence="2 3">
    <name type="scientific">Roseburia zhanii</name>
    <dbReference type="NCBI Taxonomy" id="2763064"/>
    <lineage>
        <taxon>Bacteria</taxon>
        <taxon>Bacillati</taxon>
        <taxon>Bacillota</taxon>
        <taxon>Clostridia</taxon>
        <taxon>Lachnospirales</taxon>
        <taxon>Lachnospiraceae</taxon>
        <taxon>Roseburia</taxon>
    </lineage>
</organism>
<reference evidence="2" key="1">
    <citation type="submission" date="2020-08" db="EMBL/GenBank/DDBJ databases">
        <title>Genome public.</title>
        <authorList>
            <person name="Liu C."/>
            <person name="Sun Q."/>
        </authorList>
    </citation>
    <scope>NUCLEOTIDE SEQUENCE</scope>
    <source>
        <strain evidence="2">BX1005</strain>
    </source>
</reference>
<dbReference type="EMBL" id="JACOPH010000015">
    <property type="protein sequence ID" value="MBC5715209.1"/>
    <property type="molecule type" value="Genomic_DNA"/>
</dbReference>
<protein>
    <submittedName>
        <fullName evidence="2">HD domain-containing protein</fullName>
    </submittedName>
</protein>
<comment type="caution">
    <text evidence="2">The sequence shown here is derived from an EMBL/GenBank/DDBJ whole genome shotgun (WGS) entry which is preliminary data.</text>
</comment>